<feature type="transmembrane region" description="Helical" evidence="1">
    <location>
        <begin position="33"/>
        <end position="50"/>
    </location>
</feature>
<dbReference type="SUPFAM" id="SSF55073">
    <property type="entry name" value="Nucleotide cyclase"/>
    <property type="match status" value="1"/>
</dbReference>
<proteinExistence type="predicted"/>
<gene>
    <name evidence="3" type="ORF">SD70_07545</name>
</gene>
<dbReference type="EMBL" id="JXAK01000010">
    <property type="protein sequence ID" value="KIL41303.1"/>
    <property type="molecule type" value="Genomic_DNA"/>
</dbReference>
<protein>
    <recommendedName>
        <fullName evidence="2">GGDEF domain-containing protein</fullName>
    </recommendedName>
</protein>
<keyword evidence="1" id="KW-1133">Transmembrane helix</keyword>
<accession>A0ABR5AKC4</accession>
<evidence type="ECO:0000313" key="4">
    <source>
        <dbReference type="Proteomes" id="UP000031967"/>
    </source>
</evidence>
<dbReference type="SMART" id="SM00267">
    <property type="entry name" value="GGDEF"/>
    <property type="match status" value="1"/>
</dbReference>
<evidence type="ECO:0000259" key="2">
    <source>
        <dbReference type="PROSITE" id="PS50887"/>
    </source>
</evidence>
<feature type="transmembrane region" description="Helical" evidence="1">
    <location>
        <begin position="7"/>
        <end position="27"/>
    </location>
</feature>
<feature type="transmembrane region" description="Helical" evidence="1">
    <location>
        <begin position="57"/>
        <end position="78"/>
    </location>
</feature>
<keyword evidence="4" id="KW-1185">Reference proteome</keyword>
<dbReference type="InterPro" id="IPR000160">
    <property type="entry name" value="GGDEF_dom"/>
</dbReference>
<dbReference type="RefSeq" id="WP_041047007.1">
    <property type="nucleotide sequence ID" value="NZ_JXAK01000010.1"/>
</dbReference>
<evidence type="ECO:0000256" key="1">
    <source>
        <dbReference type="SAM" id="Phobius"/>
    </source>
</evidence>
<organism evidence="3 4">
    <name type="scientific">Gordoniibacillus kamchatkensis</name>
    <dbReference type="NCBI Taxonomy" id="1590651"/>
    <lineage>
        <taxon>Bacteria</taxon>
        <taxon>Bacillati</taxon>
        <taxon>Bacillota</taxon>
        <taxon>Bacilli</taxon>
        <taxon>Bacillales</taxon>
        <taxon>Paenibacillaceae</taxon>
        <taxon>Gordoniibacillus</taxon>
    </lineage>
</organism>
<dbReference type="NCBIfam" id="TIGR00254">
    <property type="entry name" value="GGDEF"/>
    <property type="match status" value="1"/>
</dbReference>
<name>A0ABR5AKC4_9BACL</name>
<feature type="domain" description="GGDEF" evidence="2">
    <location>
        <begin position="158"/>
        <end position="282"/>
    </location>
</feature>
<evidence type="ECO:0000313" key="3">
    <source>
        <dbReference type="EMBL" id="KIL41303.1"/>
    </source>
</evidence>
<dbReference type="PROSITE" id="PS50887">
    <property type="entry name" value="GGDEF"/>
    <property type="match status" value="1"/>
</dbReference>
<sequence>MKTTDRVYFTLFAQFLFIVFAALYLVFTIQLYPANYVWFLLTLLLAMFGFMRDLLAALLASMFIVFAYSSLILYQMFIEKSVAEIVLNDLVWLFAYPLSATVSGFLGREFRQLMQSYRYYADNYDKLVVIDEITGFLNMRNFMQELQEEVSRSLRYKREVSLLFVEVAYFKDLAKEYGKEQAQELIRKAALGFEKVLRDVDKKAYLDEGVFAFILPETPAAGMEIVKNRMAENFQSTTLNRSKREVVIKLRLKFGGATCPEQGTGADAIYEKAKQELSLYVG</sequence>
<dbReference type="InterPro" id="IPR043128">
    <property type="entry name" value="Rev_trsase/Diguanyl_cyclase"/>
</dbReference>
<dbReference type="Pfam" id="PF00990">
    <property type="entry name" value="GGDEF"/>
    <property type="match status" value="1"/>
</dbReference>
<dbReference type="Proteomes" id="UP000031967">
    <property type="component" value="Unassembled WGS sequence"/>
</dbReference>
<feature type="transmembrane region" description="Helical" evidence="1">
    <location>
        <begin position="90"/>
        <end position="107"/>
    </location>
</feature>
<keyword evidence="1" id="KW-0812">Transmembrane</keyword>
<dbReference type="InterPro" id="IPR029787">
    <property type="entry name" value="Nucleotide_cyclase"/>
</dbReference>
<comment type="caution">
    <text evidence="3">The sequence shown here is derived from an EMBL/GenBank/DDBJ whole genome shotgun (WGS) entry which is preliminary data.</text>
</comment>
<reference evidence="3 4" key="1">
    <citation type="submission" date="2014-12" db="EMBL/GenBank/DDBJ databases">
        <title>Draft genome sequence of Paenibacillus kamchatkensis strain B-2647.</title>
        <authorList>
            <person name="Karlyshev A.V."/>
            <person name="Kudryashova E.B."/>
        </authorList>
    </citation>
    <scope>NUCLEOTIDE SEQUENCE [LARGE SCALE GENOMIC DNA]</scope>
    <source>
        <strain evidence="3 4">VKM B-2647</strain>
    </source>
</reference>
<keyword evidence="1" id="KW-0472">Membrane</keyword>
<dbReference type="Gene3D" id="3.30.70.270">
    <property type="match status" value="1"/>
</dbReference>